<dbReference type="PIRSF" id="PIRSF006305">
    <property type="entry name" value="Maf"/>
    <property type="match status" value="1"/>
</dbReference>
<keyword evidence="4 6" id="KW-0378">Hydrolase</keyword>
<evidence type="ECO:0000256" key="4">
    <source>
        <dbReference type="ARBA" id="ARBA00022801"/>
    </source>
</evidence>
<organism evidence="7 8">
    <name type="scientific">Alteracholeplasma palmae (strain ATCC 49389 / J233)</name>
    <name type="common">Acholeplasma palmae</name>
    <dbReference type="NCBI Taxonomy" id="1318466"/>
    <lineage>
        <taxon>Bacteria</taxon>
        <taxon>Bacillati</taxon>
        <taxon>Mycoplasmatota</taxon>
        <taxon>Mollicutes</taxon>
        <taxon>Acholeplasmatales</taxon>
        <taxon>Acholeplasmataceae</taxon>
        <taxon>Acholeplasma</taxon>
    </lineage>
</organism>
<dbReference type="GO" id="GO:0005737">
    <property type="term" value="C:cytoplasm"/>
    <property type="evidence" value="ECO:0007669"/>
    <property type="project" value="UniProtKB-SubCell"/>
</dbReference>
<evidence type="ECO:0000256" key="6">
    <source>
        <dbReference type="HAMAP-Rule" id="MF_00528"/>
    </source>
</evidence>
<evidence type="ECO:0000256" key="2">
    <source>
        <dbReference type="ARBA" id="ARBA00004496"/>
    </source>
</evidence>
<comment type="cofactor">
    <cofactor evidence="1 6">
        <name>a divalent metal cation</name>
        <dbReference type="ChEBI" id="CHEBI:60240"/>
    </cofactor>
</comment>
<reference evidence="7 8" key="1">
    <citation type="journal article" date="2013" name="J. Mol. Microbiol. Biotechnol.">
        <title>Analysis of the Complete Genomes of Acholeplasma brassicae , A. palmae and A. laidlawii and Their Comparison to the Obligate Parasites from ' Candidatus Phytoplasma'.</title>
        <authorList>
            <person name="Kube M."/>
            <person name="Siewert C."/>
            <person name="Migdoll A.M."/>
            <person name="Duduk B."/>
            <person name="Holz S."/>
            <person name="Rabus R."/>
            <person name="Seemuller E."/>
            <person name="Mitrovic J."/>
            <person name="Muller I."/>
            <person name="Buttner C."/>
            <person name="Reinhardt R."/>
        </authorList>
    </citation>
    <scope>NUCLEOTIDE SEQUENCE [LARGE SCALE GENOMIC DNA]</scope>
    <source>
        <strain evidence="7 8">J233</strain>
    </source>
</reference>
<dbReference type="RefSeq" id="WP_030003854.1">
    <property type="nucleotide sequence ID" value="NC_022538.1"/>
</dbReference>
<dbReference type="PANTHER" id="PTHR43213:SF5">
    <property type="entry name" value="BIFUNCTIONAL DTTP_UTP PYROPHOSPHATASE_METHYLTRANSFERASE PROTEIN-RELATED"/>
    <property type="match status" value="1"/>
</dbReference>
<dbReference type="CDD" id="cd00555">
    <property type="entry name" value="Maf"/>
    <property type="match status" value="1"/>
</dbReference>
<comment type="similarity">
    <text evidence="6">Belongs to the Maf family. YhdE subfamily.</text>
</comment>
<dbReference type="GO" id="GO:0036218">
    <property type="term" value="F:dTTP diphosphatase activity"/>
    <property type="evidence" value="ECO:0007669"/>
    <property type="project" value="RHEA"/>
</dbReference>
<keyword evidence="5 6" id="KW-0546">Nucleotide metabolism</keyword>
<dbReference type="FunFam" id="3.90.950.10:FF:000005">
    <property type="entry name" value="7-methyl-GTP pyrophosphatase"/>
    <property type="match status" value="1"/>
</dbReference>
<feature type="active site" description="Proton acceptor" evidence="6">
    <location>
        <position position="69"/>
    </location>
</feature>
<dbReference type="SUPFAM" id="SSF52972">
    <property type="entry name" value="ITPase-like"/>
    <property type="match status" value="1"/>
</dbReference>
<comment type="catalytic activity">
    <reaction evidence="6">
        <text>UTP + H2O = UMP + diphosphate + H(+)</text>
        <dbReference type="Rhea" id="RHEA:29395"/>
        <dbReference type="ChEBI" id="CHEBI:15377"/>
        <dbReference type="ChEBI" id="CHEBI:15378"/>
        <dbReference type="ChEBI" id="CHEBI:33019"/>
        <dbReference type="ChEBI" id="CHEBI:46398"/>
        <dbReference type="ChEBI" id="CHEBI:57865"/>
        <dbReference type="EC" id="3.6.1.9"/>
    </reaction>
</comment>
<name>U4KSF8_ALTPJ</name>
<dbReference type="GO" id="GO:0009117">
    <property type="term" value="P:nucleotide metabolic process"/>
    <property type="evidence" value="ECO:0007669"/>
    <property type="project" value="UniProtKB-KW"/>
</dbReference>
<dbReference type="InterPro" id="IPR029001">
    <property type="entry name" value="ITPase-like_fam"/>
</dbReference>
<comment type="caution">
    <text evidence="6">Lacks conserved residue(s) required for the propagation of feature annotation.</text>
</comment>
<dbReference type="AlphaFoldDB" id="U4KSF8"/>
<dbReference type="STRING" id="1318466.BN85413940"/>
<dbReference type="Gene3D" id="3.90.950.10">
    <property type="match status" value="1"/>
</dbReference>
<sequence>MIILASQSPRRKQLLEEAGVSFKIVSPDFDEKSVHLDKTDPKKYVSELAYKKASDVLEKNQEDTVIGADTVVVLENEVLEKPIDEEDAFRMLKKLSGKKHQVITGVAILKKGIEKVFTSVASVYFKELTDFEITEYIASKEPMDKAGSYAIQGIGSKLIERHEGDLFTIIGLPLKEVLQTLKTI</sequence>
<keyword evidence="8" id="KW-1185">Reference proteome</keyword>
<feature type="site" description="Important for substrate specificity" evidence="6">
    <location>
        <position position="10"/>
    </location>
</feature>
<evidence type="ECO:0000256" key="3">
    <source>
        <dbReference type="ARBA" id="ARBA00022490"/>
    </source>
</evidence>
<dbReference type="GO" id="GO:0036221">
    <property type="term" value="F:UTP diphosphatase activity"/>
    <property type="evidence" value="ECO:0007669"/>
    <property type="project" value="RHEA"/>
</dbReference>
<proteinExistence type="inferred from homology"/>
<dbReference type="HAMAP" id="MF_00528">
    <property type="entry name" value="Maf"/>
    <property type="match status" value="1"/>
</dbReference>
<dbReference type="EMBL" id="FO681347">
    <property type="protein sequence ID" value="CCV64971.1"/>
    <property type="molecule type" value="Genomic_DNA"/>
</dbReference>
<dbReference type="Pfam" id="PF02545">
    <property type="entry name" value="Maf"/>
    <property type="match status" value="1"/>
</dbReference>
<dbReference type="EC" id="3.6.1.9" evidence="6"/>
<feature type="site" description="Important for substrate specificity" evidence="6">
    <location>
        <position position="70"/>
    </location>
</feature>
<evidence type="ECO:0000256" key="1">
    <source>
        <dbReference type="ARBA" id="ARBA00001968"/>
    </source>
</evidence>
<feature type="site" description="Important for substrate specificity" evidence="6">
    <location>
        <position position="152"/>
    </location>
</feature>
<evidence type="ECO:0000313" key="8">
    <source>
        <dbReference type="Proteomes" id="UP000032740"/>
    </source>
</evidence>
<comment type="catalytic activity">
    <reaction evidence="6">
        <text>dTTP + H2O = dTMP + diphosphate + H(+)</text>
        <dbReference type="Rhea" id="RHEA:28534"/>
        <dbReference type="ChEBI" id="CHEBI:15377"/>
        <dbReference type="ChEBI" id="CHEBI:15378"/>
        <dbReference type="ChEBI" id="CHEBI:33019"/>
        <dbReference type="ChEBI" id="CHEBI:37568"/>
        <dbReference type="ChEBI" id="CHEBI:63528"/>
        <dbReference type="EC" id="3.6.1.9"/>
    </reaction>
</comment>
<dbReference type="KEGG" id="apal:BN85413940"/>
<comment type="subcellular location">
    <subcellularLocation>
        <location evidence="2 6">Cytoplasm</location>
    </subcellularLocation>
</comment>
<dbReference type="HOGENOM" id="CLU_040416_0_0_14"/>
<comment type="function">
    <text evidence="6">Nucleoside triphosphate pyrophosphatase that hydrolyzes dTTP and UTP. May have a dual role in cell division arrest and in preventing the incorporation of modified nucleotides into cellular nucleic acids.</text>
</comment>
<evidence type="ECO:0000256" key="5">
    <source>
        <dbReference type="ARBA" id="ARBA00023080"/>
    </source>
</evidence>
<accession>U4KSF8</accession>
<gene>
    <name evidence="7" type="primary">maf</name>
    <name evidence="7" type="ORF">BN85413940</name>
</gene>
<dbReference type="PANTHER" id="PTHR43213">
    <property type="entry name" value="BIFUNCTIONAL DTTP/UTP PYROPHOSPHATASE/METHYLTRANSFERASE PROTEIN-RELATED"/>
    <property type="match status" value="1"/>
</dbReference>
<evidence type="ECO:0000313" key="7">
    <source>
        <dbReference type="EMBL" id="CCV64971.1"/>
    </source>
</evidence>
<dbReference type="NCBIfam" id="TIGR00172">
    <property type="entry name" value="maf"/>
    <property type="match status" value="1"/>
</dbReference>
<protein>
    <recommendedName>
        <fullName evidence="6">dTTP/UTP pyrophosphatase</fullName>
        <shortName evidence="6">dTTPase/UTPase</shortName>
        <ecNumber evidence="6">3.6.1.9</ecNumber>
    </recommendedName>
    <alternativeName>
        <fullName evidence="6">Nucleoside triphosphate pyrophosphatase</fullName>
    </alternativeName>
    <alternativeName>
        <fullName evidence="6">Nucleotide pyrophosphatase</fullName>
        <shortName evidence="6">Nucleotide PPase</shortName>
    </alternativeName>
</protein>
<dbReference type="Proteomes" id="UP000032740">
    <property type="component" value="Chromosome"/>
</dbReference>
<dbReference type="InterPro" id="IPR003697">
    <property type="entry name" value="Maf-like"/>
</dbReference>
<keyword evidence="3 6" id="KW-0963">Cytoplasm</keyword>
<dbReference type="OrthoDB" id="9807767at2"/>